<dbReference type="InterPro" id="IPR036282">
    <property type="entry name" value="Glutathione-S-Trfase_C_sf"/>
</dbReference>
<comment type="function">
    <text evidence="1">Is involved in the conjugation of reduced glutathione to a wide number of exogenous and endogenous hydrophobic electrophiles.</text>
</comment>
<dbReference type="InterPro" id="IPR045074">
    <property type="entry name" value="GST_C_Tau"/>
</dbReference>
<dbReference type="EMBL" id="JACGCM010001948">
    <property type="protein sequence ID" value="KAF6147008.1"/>
    <property type="molecule type" value="Genomic_DNA"/>
</dbReference>
<keyword evidence="1" id="KW-0808">Transferase</keyword>
<evidence type="ECO:0000313" key="3">
    <source>
        <dbReference type="EMBL" id="KAF6147008.1"/>
    </source>
</evidence>
<dbReference type="PROSITE" id="PS50405">
    <property type="entry name" value="GST_CTER"/>
    <property type="match status" value="1"/>
</dbReference>
<reference evidence="3 4" key="1">
    <citation type="journal article" date="2020" name="IScience">
        <title>Genome Sequencing of the Endangered Kingdonia uniflora (Circaeasteraceae, Ranunculales) Reveals Potential Mechanisms of Evolutionary Specialization.</title>
        <authorList>
            <person name="Sun Y."/>
            <person name="Deng T."/>
            <person name="Zhang A."/>
            <person name="Moore M.J."/>
            <person name="Landis J.B."/>
            <person name="Lin N."/>
            <person name="Zhang H."/>
            <person name="Zhang X."/>
            <person name="Huang J."/>
            <person name="Zhang X."/>
            <person name="Sun H."/>
            <person name="Wang H."/>
        </authorList>
    </citation>
    <scope>NUCLEOTIDE SEQUENCE [LARGE SCALE GENOMIC DNA]</scope>
    <source>
        <strain evidence="3">TB1705</strain>
        <tissue evidence="3">Leaf</tissue>
    </source>
</reference>
<dbReference type="EC" id="2.5.1.18" evidence="1"/>
<proteinExistence type="inferred from homology"/>
<name>A0A7J7LWT0_9MAGN</name>
<dbReference type="PANTHER" id="PTHR11260:SF683">
    <property type="entry name" value="GLUTATHIONE TRANSFERASE"/>
    <property type="match status" value="1"/>
</dbReference>
<sequence length="133" mass="15203">MLYLLTQLGPSTGLVFYSTGEVEKAAAKQVHANLKLLENELQTGFFKGRKFFGGENIGLLDIVLGCGSYWIWVFEKVAEVKLIDPETLPRFSSWLRDFEECKELKEIVPNTNKLLEYAKDLRQKMLSQNKAQV</sequence>
<accession>A0A7J7LWT0</accession>
<evidence type="ECO:0000313" key="4">
    <source>
        <dbReference type="Proteomes" id="UP000541444"/>
    </source>
</evidence>
<keyword evidence="1" id="KW-0963">Cytoplasm</keyword>
<comment type="catalytic activity">
    <reaction evidence="1">
        <text>RX + glutathione = an S-substituted glutathione + a halide anion + H(+)</text>
        <dbReference type="Rhea" id="RHEA:16437"/>
        <dbReference type="ChEBI" id="CHEBI:15378"/>
        <dbReference type="ChEBI" id="CHEBI:16042"/>
        <dbReference type="ChEBI" id="CHEBI:17792"/>
        <dbReference type="ChEBI" id="CHEBI:57925"/>
        <dbReference type="ChEBI" id="CHEBI:90779"/>
        <dbReference type="EC" id="2.5.1.18"/>
    </reaction>
</comment>
<comment type="caution">
    <text evidence="3">The sequence shown here is derived from an EMBL/GenBank/DDBJ whole genome shotgun (WGS) entry which is preliminary data.</text>
</comment>
<dbReference type="Gene3D" id="1.20.1050.10">
    <property type="match status" value="1"/>
</dbReference>
<dbReference type="PANTHER" id="PTHR11260">
    <property type="entry name" value="GLUTATHIONE S-TRANSFERASE, GST, SUPERFAMILY, GST DOMAIN CONTAINING"/>
    <property type="match status" value="1"/>
</dbReference>
<dbReference type="InterPro" id="IPR045073">
    <property type="entry name" value="Omega/Tau-like"/>
</dbReference>
<evidence type="ECO:0000256" key="1">
    <source>
        <dbReference type="RuleBase" id="RU369102"/>
    </source>
</evidence>
<dbReference type="CDD" id="cd03185">
    <property type="entry name" value="GST_C_Tau"/>
    <property type="match status" value="1"/>
</dbReference>
<dbReference type="InterPro" id="IPR010987">
    <property type="entry name" value="Glutathione-S-Trfase_C-like"/>
</dbReference>
<keyword evidence="4" id="KW-1185">Reference proteome</keyword>
<dbReference type="GO" id="GO:0005829">
    <property type="term" value="C:cytosol"/>
    <property type="evidence" value="ECO:0007669"/>
    <property type="project" value="UniProtKB-SubCell"/>
</dbReference>
<dbReference type="GO" id="GO:0004364">
    <property type="term" value="F:glutathione transferase activity"/>
    <property type="evidence" value="ECO:0007669"/>
    <property type="project" value="UniProtKB-UniRule"/>
</dbReference>
<gene>
    <name evidence="3" type="ORF">GIB67_036727</name>
</gene>
<comment type="subcellular location">
    <subcellularLocation>
        <location evidence="1">Cytoplasm</location>
        <location evidence="1">Cytosol</location>
    </subcellularLocation>
</comment>
<protein>
    <recommendedName>
        <fullName evidence="1">Glutathione S-transferase</fullName>
        <ecNumber evidence="1">2.5.1.18</ecNumber>
    </recommendedName>
</protein>
<organism evidence="3 4">
    <name type="scientific">Kingdonia uniflora</name>
    <dbReference type="NCBI Taxonomy" id="39325"/>
    <lineage>
        <taxon>Eukaryota</taxon>
        <taxon>Viridiplantae</taxon>
        <taxon>Streptophyta</taxon>
        <taxon>Embryophyta</taxon>
        <taxon>Tracheophyta</taxon>
        <taxon>Spermatophyta</taxon>
        <taxon>Magnoliopsida</taxon>
        <taxon>Ranunculales</taxon>
        <taxon>Circaeasteraceae</taxon>
        <taxon>Kingdonia</taxon>
    </lineage>
</organism>
<comment type="similarity">
    <text evidence="1">Belongs to the GST superfamily.</text>
</comment>
<dbReference type="GO" id="GO:0006749">
    <property type="term" value="P:glutathione metabolic process"/>
    <property type="evidence" value="ECO:0007669"/>
    <property type="project" value="InterPro"/>
</dbReference>
<dbReference type="OrthoDB" id="4951845at2759"/>
<dbReference type="SUPFAM" id="SSF47616">
    <property type="entry name" value="GST C-terminal domain-like"/>
    <property type="match status" value="1"/>
</dbReference>
<dbReference type="Proteomes" id="UP000541444">
    <property type="component" value="Unassembled WGS sequence"/>
</dbReference>
<dbReference type="AlphaFoldDB" id="A0A7J7LWT0"/>
<feature type="domain" description="GST C-terminal" evidence="2">
    <location>
        <begin position="1"/>
        <end position="121"/>
    </location>
</feature>
<evidence type="ECO:0000259" key="2">
    <source>
        <dbReference type="PROSITE" id="PS50405"/>
    </source>
</evidence>